<dbReference type="PROSITE" id="PS50112">
    <property type="entry name" value="PAS"/>
    <property type="match status" value="1"/>
</dbReference>
<dbReference type="InterPro" id="IPR052155">
    <property type="entry name" value="Biofilm_reg_signaling"/>
</dbReference>
<reference evidence="4" key="1">
    <citation type="submission" date="2020-05" db="EMBL/GenBank/DDBJ databases">
        <authorList>
            <person name="Chiriac C."/>
            <person name="Salcher M."/>
            <person name="Ghai R."/>
            <person name="Kavagutti S V."/>
        </authorList>
    </citation>
    <scope>NUCLEOTIDE SEQUENCE</scope>
</reference>
<dbReference type="Pfam" id="PF08448">
    <property type="entry name" value="PAS_4"/>
    <property type="match status" value="1"/>
</dbReference>
<evidence type="ECO:0000313" key="4">
    <source>
        <dbReference type="EMBL" id="CAB4923391.1"/>
    </source>
</evidence>
<dbReference type="AlphaFoldDB" id="A0A6J7HQR9"/>
<dbReference type="InterPro" id="IPR000700">
    <property type="entry name" value="PAS-assoc_C"/>
</dbReference>
<dbReference type="Pfam" id="PF08447">
    <property type="entry name" value="PAS_3"/>
    <property type="match status" value="1"/>
</dbReference>
<dbReference type="CDD" id="cd00130">
    <property type="entry name" value="PAS"/>
    <property type="match status" value="1"/>
</dbReference>
<dbReference type="InterPro" id="IPR013656">
    <property type="entry name" value="PAS_4"/>
</dbReference>
<evidence type="ECO:0000259" key="3">
    <source>
        <dbReference type="PROSITE" id="PS50113"/>
    </source>
</evidence>
<dbReference type="InterPro" id="IPR035965">
    <property type="entry name" value="PAS-like_dom_sf"/>
</dbReference>
<dbReference type="PROSITE" id="PS50113">
    <property type="entry name" value="PAC"/>
    <property type="match status" value="1"/>
</dbReference>
<dbReference type="SUPFAM" id="SSF55785">
    <property type="entry name" value="PYP-like sensor domain (PAS domain)"/>
    <property type="match status" value="2"/>
</dbReference>
<feature type="domain" description="PAC" evidence="3">
    <location>
        <begin position="436"/>
        <end position="484"/>
    </location>
</feature>
<protein>
    <submittedName>
        <fullName evidence="4">Unannotated protein</fullName>
    </submittedName>
</protein>
<accession>A0A6J7HQR9</accession>
<evidence type="ECO:0000259" key="2">
    <source>
        <dbReference type="PROSITE" id="PS50112"/>
    </source>
</evidence>
<gene>
    <name evidence="4" type="ORF">UFOPK3564_01968</name>
</gene>
<feature type="domain" description="PAS" evidence="2">
    <location>
        <begin position="362"/>
        <end position="432"/>
    </location>
</feature>
<dbReference type="PANTHER" id="PTHR44757:SF2">
    <property type="entry name" value="BIOFILM ARCHITECTURE MAINTENANCE PROTEIN MBAA"/>
    <property type="match status" value="1"/>
</dbReference>
<feature type="region of interest" description="Disordered" evidence="1">
    <location>
        <begin position="132"/>
        <end position="243"/>
    </location>
</feature>
<name>A0A6J7HQR9_9ZZZZ</name>
<feature type="region of interest" description="Disordered" evidence="1">
    <location>
        <begin position="1"/>
        <end position="25"/>
    </location>
</feature>
<dbReference type="PANTHER" id="PTHR44757">
    <property type="entry name" value="DIGUANYLATE CYCLASE DGCP"/>
    <property type="match status" value="1"/>
</dbReference>
<dbReference type="InterPro" id="IPR013655">
    <property type="entry name" value="PAS_fold_3"/>
</dbReference>
<dbReference type="EMBL" id="CAFBMK010000118">
    <property type="protein sequence ID" value="CAB4923391.1"/>
    <property type="molecule type" value="Genomic_DNA"/>
</dbReference>
<dbReference type="NCBIfam" id="TIGR00229">
    <property type="entry name" value="sensory_box"/>
    <property type="match status" value="1"/>
</dbReference>
<dbReference type="InterPro" id="IPR000014">
    <property type="entry name" value="PAS"/>
</dbReference>
<dbReference type="Gene3D" id="3.30.450.20">
    <property type="entry name" value="PAS domain"/>
    <property type="match status" value="2"/>
</dbReference>
<proteinExistence type="predicted"/>
<evidence type="ECO:0000256" key="1">
    <source>
        <dbReference type="SAM" id="MobiDB-lite"/>
    </source>
</evidence>
<organism evidence="4">
    <name type="scientific">freshwater metagenome</name>
    <dbReference type="NCBI Taxonomy" id="449393"/>
    <lineage>
        <taxon>unclassified sequences</taxon>
        <taxon>metagenomes</taxon>
        <taxon>ecological metagenomes</taxon>
    </lineage>
</organism>
<dbReference type="SMART" id="SM00091">
    <property type="entry name" value="PAS"/>
    <property type="match status" value="1"/>
</dbReference>
<sequence length="484" mass="51145">MTSPAQHGGAGGPRDRTGAVASRPGDVQVRVTGVRDGAHLDGLITAMRAVRGVSGVTLRAYETVHEPLLLLRTTRPVSIASELRAGLGPQVTSCVVTDGRIELELDGHADRPASRGPLPRDYVAAGTAPRVAAARGTEGRDMPPPLIDAWRATTGASPTAPPSPGGLPGRRTRGAPGAWARRPVDAPGPVPGDGGPPADHDGGPGAPAPADAHPEDVRPDPTRPDGPGRGPSPGPTGPATDGTLLDAIDAVEAFCVLTFGTDLRFVRTAGALHDRYGPGRDALVGRHPREVLGEAGWALLGTAYEGTLEGRTAVRETPSPDGERHYEATFRPVHDGDRIVGGTVTLVDVTAERRDERRLAELRDVLASAFDRSPVGQALVAADGRWMRVNEALRRLVDRSDESLVGTDLEDLTHPDDREREARLLQAVGRGDQDGYDVEKRVVRGDGVTIVVHARMTAIRAHDGRLRGFIAHLDDAGHWHRSGR</sequence>
<feature type="compositionally biased region" description="Basic and acidic residues" evidence="1">
    <location>
        <begin position="212"/>
        <end position="223"/>
    </location>
</feature>